<name>A0A4R4NDW9_9ACTN</name>
<organism evidence="2 3">
    <name type="scientific">Nonomuraea longispora</name>
    <dbReference type="NCBI Taxonomy" id="1848320"/>
    <lineage>
        <taxon>Bacteria</taxon>
        <taxon>Bacillati</taxon>
        <taxon>Actinomycetota</taxon>
        <taxon>Actinomycetes</taxon>
        <taxon>Streptosporangiales</taxon>
        <taxon>Streptosporangiaceae</taxon>
        <taxon>Nonomuraea</taxon>
    </lineage>
</organism>
<keyword evidence="3" id="KW-1185">Reference proteome</keyword>
<reference evidence="2 3" key="1">
    <citation type="submission" date="2019-02" db="EMBL/GenBank/DDBJ databases">
        <title>Draft genome sequences of novel Actinobacteria.</title>
        <authorList>
            <person name="Sahin N."/>
            <person name="Ay H."/>
            <person name="Saygin H."/>
        </authorList>
    </citation>
    <scope>NUCLEOTIDE SEQUENCE [LARGE SCALE GENOMIC DNA]</scope>
    <source>
        <strain evidence="2 3">KC201</strain>
    </source>
</reference>
<dbReference type="RefSeq" id="WP_132334073.1">
    <property type="nucleotide sequence ID" value="NZ_SMJZ01000071.1"/>
</dbReference>
<dbReference type="EMBL" id="SMJZ01000071">
    <property type="protein sequence ID" value="TDC05367.1"/>
    <property type="molecule type" value="Genomic_DNA"/>
</dbReference>
<evidence type="ECO:0000313" key="2">
    <source>
        <dbReference type="EMBL" id="TDC05367.1"/>
    </source>
</evidence>
<feature type="region of interest" description="Disordered" evidence="1">
    <location>
        <begin position="1"/>
        <end position="22"/>
    </location>
</feature>
<evidence type="ECO:0008006" key="4">
    <source>
        <dbReference type="Google" id="ProtNLM"/>
    </source>
</evidence>
<dbReference type="OrthoDB" id="3535849at2"/>
<dbReference type="Proteomes" id="UP000295157">
    <property type="component" value="Unassembled WGS sequence"/>
</dbReference>
<accession>A0A4R4NDW9</accession>
<feature type="compositionally biased region" description="Basic and acidic residues" evidence="1">
    <location>
        <begin position="1"/>
        <end position="16"/>
    </location>
</feature>
<evidence type="ECO:0000313" key="3">
    <source>
        <dbReference type="Proteomes" id="UP000295157"/>
    </source>
</evidence>
<protein>
    <recommendedName>
        <fullName evidence="4">WXG100 family type VII secretion target</fullName>
    </recommendedName>
</protein>
<proteinExistence type="predicted"/>
<sequence length="107" mass="11217">MREGIEADPTRLDDAAQRMGQHGTDLSAAIQRLTERGSAAAAWRDDGLIAPFVDIYSGCVHEAARALSAVSRTVHSTGHGMHDTAASLVEADVAARRVLGPDEVAAP</sequence>
<evidence type="ECO:0000256" key="1">
    <source>
        <dbReference type="SAM" id="MobiDB-lite"/>
    </source>
</evidence>
<comment type="caution">
    <text evidence="2">The sequence shown here is derived from an EMBL/GenBank/DDBJ whole genome shotgun (WGS) entry which is preliminary data.</text>
</comment>
<gene>
    <name evidence="2" type="ORF">E1267_19845</name>
</gene>
<dbReference type="AlphaFoldDB" id="A0A4R4NDW9"/>